<evidence type="ECO:0008006" key="3">
    <source>
        <dbReference type="Google" id="ProtNLM"/>
    </source>
</evidence>
<dbReference type="AlphaFoldDB" id="A0A423XTY5"/>
<organism evidence="1 2">
    <name type="scientific">Cronobacter malonaticus</name>
    <dbReference type="NCBI Taxonomy" id="413503"/>
    <lineage>
        <taxon>Bacteria</taxon>
        <taxon>Pseudomonadati</taxon>
        <taxon>Pseudomonadota</taxon>
        <taxon>Gammaproteobacteria</taxon>
        <taxon>Enterobacterales</taxon>
        <taxon>Enterobacteriaceae</taxon>
        <taxon>Cronobacter</taxon>
    </lineage>
</organism>
<dbReference type="InterPro" id="IPR056912">
    <property type="entry name" value="Phage_JBD30_tail_term-like"/>
</dbReference>
<accession>A0A423XTY5</accession>
<comment type="caution">
    <text evidence="1">The sequence shown here is derived from an EMBL/GenBank/DDBJ whole genome shotgun (WGS) entry which is preliminary data.</text>
</comment>
<reference evidence="1 2" key="1">
    <citation type="journal article" date="2018" name="Front. Microbiol.">
        <title>An Investigation of an Acute Gastroenteritis Outbreak: Cronobacter sakazakii, a Potential Cause of Food-Borne Illness.</title>
        <authorList>
            <person name="Yong W."/>
            <person name="Guo B."/>
            <person name="Shi X."/>
            <person name="Cheng T."/>
            <person name="Chen M."/>
            <person name="Jiang X."/>
            <person name="Ye Y."/>
            <person name="Wang J."/>
            <person name="Xie G."/>
            <person name="Ding J."/>
        </authorList>
    </citation>
    <scope>NUCLEOTIDE SEQUENCE [LARGE SCALE GENOMIC DNA]</scope>
    <source>
        <strain evidence="1 2">S1</strain>
    </source>
</reference>
<protein>
    <recommendedName>
        <fullName evidence="3">Phage protein</fullName>
    </recommendedName>
</protein>
<dbReference type="Gene3D" id="3.30.2000.10">
    <property type="entry name" value="Phage tail protein-like"/>
    <property type="match status" value="1"/>
</dbReference>
<gene>
    <name evidence="1" type="ORF">C3E80_16615</name>
</gene>
<dbReference type="Proteomes" id="UP000285793">
    <property type="component" value="Unassembled WGS sequence"/>
</dbReference>
<proteinExistence type="predicted"/>
<evidence type="ECO:0000313" key="1">
    <source>
        <dbReference type="EMBL" id="ROW60000.1"/>
    </source>
</evidence>
<dbReference type="RefSeq" id="WP_007793890.1">
    <property type="nucleotide sequence ID" value="NZ_CP187994.1"/>
</dbReference>
<dbReference type="InterPro" id="IPR038042">
    <property type="entry name" value="Gp37-like"/>
</dbReference>
<evidence type="ECO:0000313" key="2">
    <source>
        <dbReference type="Proteomes" id="UP000285793"/>
    </source>
</evidence>
<name>A0A423XTY5_9ENTR</name>
<dbReference type="Pfam" id="PF23840">
    <property type="entry name" value="Phage_tail_terminator"/>
    <property type="match status" value="1"/>
</dbReference>
<dbReference type="EMBL" id="PQJL01000016">
    <property type="protein sequence ID" value="ROW60000.1"/>
    <property type="molecule type" value="Genomic_DNA"/>
</dbReference>
<sequence>MKLSLIIEALRSRAPSFKSRVAGAAEFQALESNAKMMLPAAYVIPTGDTVSRQESQTDYYQVVNEGFAVVVVLDNRRDLRGQTAAFDAVDSIRAEIFGAILGWEPDDCTHQITYDGGQVVEMNRAALYYQFDFTAEREITDIDTRHHRDLDELVPLETVAVDVDFIDPGNGPDGDIEHHDEIHFTE</sequence>